<evidence type="ECO:0000256" key="1">
    <source>
        <dbReference type="SAM" id="MobiDB-lite"/>
    </source>
</evidence>
<reference evidence="4 5" key="1">
    <citation type="submission" date="2007-03" db="EMBL/GenBank/DDBJ databases">
        <authorList>
            <person name="Fulton L."/>
            <person name="Clifton S."/>
            <person name="Fulton B."/>
            <person name="Xu J."/>
            <person name="Minx P."/>
            <person name="Pepin K.H."/>
            <person name="Johnson M."/>
            <person name="Thiruvilangam P."/>
            <person name="Bhonagiri V."/>
            <person name="Nash W.E."/>
            <person name="Mardis E.R."/>
            <person name="Wilson R.K."/>
        </authorList>
    </citation>
    <scope>NUCLEOTIDE SEQUENCE [LARGE SCALE GENOMIC DNA]</scope>
    <source>
        <strain evidence="5">ATCC 8483 / DSM 1896 / JCM 5824 / BCRC 10623 / CCUG 4943 / NCTC 11153</strain>
    </source>
</reference>
<dbReference type="InterPro" id="IPR041183">
    <property type="entry name" value="Cyclophilin-like"/>
</dbReference>
<name>A0AAN3ABD1_BACO1</name>
<dbReference type="RefSeq" id="WP_004297067.1">
    <property type="nucleotide sequence ID" value="NZ_DS264561.1"/>
</dbReference>
<dbReference type="Pfam" id="PF18050">
    <property type="entry name" value="Cyclophil_like2"/>
    <property type="match status" value="1"/>
</dbReference>
<feature type="compositionally biased region" description="Low complexity" evidence="1">
    <location>
        <begin position="45"/>
        <end position="54"/>
    </location>
</feature>
<feature type="signal peptide" evidence="2">
    <location>
        <begin position="1"/>
        <end position="19"/>
    </location>
</feature>
<sequence>MRYYIIAILTMLTLSVGSASCSEDEPIQGTGQQVTPGNGSGSGDNGSNNNGNNPDDNDDNNDDTPVSNNLKITIGPVSFNATLDNNETAKAFKRLLPMTVDMSELHGNEKYYYLSKGLPTASSNPGTIRTGDLMLYGSTCVVLFYETFSTSYTYTRLGRITNPSGLASALGSGGVNVTFEITD</sequence>
<gene>
    <name evidence="4" type="ORF">BACOVA_00805</name>
</gene>
<dbReference type="GeneID" id="69480676"/>
<reference evidence="5" key="2">
    <citation type="submission" date="2007-04" db="EMBL/GenBank/DDBJ databases">
        <title>Draft genome sequence of Bacteroides ovatus (ATCC 8483).</title>
        <authorList>
            <person name="Sudarsanam P."/>
            <person name="Ley R."/>
            <person name="Guruge J."/>
            <person name="Turnbaugh P.J."/>
            <person name="Mahowald M."/>
            <person name="Liep D."/>
            <person name="Gordon J."/>
        </authorList>
    </citation>
    <scope>NUCLEOTIDE SEQUENCE [LARGE SCALE GENOMIC DNA]</scope>
    <source>
        <strain evidence="5">ATCC 8483 / DSM 1896 / JCM 5824 / BCRC 10623 / CCUG 4943 / NCTC 11153</strain>
    </source>
</reference>
<organism evidence="4 5">
    <name type="scientific">Bacteroides ovatus (strain ATCC 8483 / DSM 1896 / JCM 5824 / BCRC 10623 / CCUG 4943 / NCTC 11153)</name>
    <dbReference type="NCBI Taxonomy" id="411476"/>
    <lineage>
        <taxon>Bacteria</taxon>
        <taxon>Pseudomonadati</taxon>
        <taxon>Bacteroidota</taxon>
        <taxon>Bacteroidia</taxon>
        <taxon>Bacteroidales</taxon>
        <taxon>Bacteroidaceae</taxon>
        <taxon>Bacteroides</taxon>
    </lineage>
</organism>
<dbReference type="Gene3D" id="2.40.100.20">
    <property type="match status" value="1"/>
</dbReference>
<dbReference type="EMBL" id="AAXF02000038">
    <property type="protein sequence ID" value="EDO13452.1"/>
    <property type="molecule type" value="Genomic_DNA"/>
</dbReference>
<feature type="chain" id="PRO_5043015364" description="Cyclophilin-like domain-containing protein" evidence="2">
    <location>
        <begin position="20"/>
        <end position="183"/>
    </location>
</feature>
<evidence type="ECO:0000313" key="5">
    <source>
        <dbReference type="Proteomes" id="UP000005475"/>
    </source>
</evidence>
<keyword evidence="2" id="KW-0732">Signal</keyword>
<dbReference type="InterPro" id="IPR029000">
    <property type="entry name" value="Cyclophilin-like_dom_sf"/>
</dbReference>
<feature type="region of interest" description="Disordered" evidence="1">
    <location>
        <begin position="21"/>
        <end position="69"/>
    </location>
</feature>
<protein>
    <recommendedName>
        <fullName evidence="3">Cyclophilin-like domain-containing protein</fullName>
    </recommendedName>
</protein>
<dbReference type="SUPFAM" id="SSF50891">
    <property type="entry name" value="Cyclophilin-like"/>
    <property type="match status" value="1"/>
</dbReference>
<feature type="domain" description="Cyclophilin-like" evidence="3">
    <location>
        <begin position="72"/>
        <end position="180"/>
    </location>
</feature>
<dbReference type="PROSITE" id="PS51257">
    <property type="entry name" value="PROKAR_LIPOPROTEIN"/>
    <property type="match status" value="1"/>
</dbReference>
<evidence type="ECO:0000256" key="2">
    <source>
        <dbReference type="SAM" id="SignalP"/>
    </source>
</evidence>
<evidence type="ECO:0000313" key="4">
    <source>
        <dbReference type="EMBL" id="EDO13452.1"/>
    </source>
</evidence>
<evidence type="ECO:0000259" key="3">
    <source>
        <dbReference type="Pfam" id="PF18050"/>
    </source>
</evidence>
<accession>A0AAN3ABD1</accession>
<comment type="caution">
    <text evidence="4">The sequence shown here is derived from an EMBL/GenBank/DDBJ whole genome shotgun (WGS) entry which is preliminary data.</text>
</comment>
<dbReference type="AlphaFoldDB" id="A0AAN3ABD1"/>
<dbReference type="Proteomes" id="UP000005475">
    <property type="component" value="Unassembled WGS sequence"/>
</dbReference>
<proteinExistence type="predicted"/>